<feature type="transmembrane region" description="Helical" evidence="1">
    <location>
        <begin position="70"/>
        <end position="90"/>
    </location>
</feature>
<sequence>MSNLTDYFTEKNLNTGISIFVLITFVVYISTFYYYPGYFVYADLQFLFGAILGGVFTLKYRKPEQSILKYGIFTGIGGGFLSSVFISLYQTVPFFIVAGPNIIYYFLWLGYISISGIVIGAITGAFLGAYYMYKDTQGENEEGGIDDDFYKDLAKR</sequence>
<reference evidence="2" key="1">
    <citation type="journal article" date="2015" name="Nature">
        <title>Complex archaea that bridge the gap between prokaryotes and eukaryotes.</title>
        <authorList>
            <person name="Spang A."/>
            <person name="Saw J.H."/>
            <person name="Jorgensen S.L."/>
            <person name="Zaremba-Niedzwiedzka K."/>
            <person name="Martijn J."/>
            <person name="Lind A.E."/>
            <person name="van Eijk R."/>
            <person name="Schleper C."/>
            <person name="Guy L."/>
            <person name="Ettema T.J."/>
        </authorList>
    </citation>
    <scope>NUCLEOTIDE SEQUENCE</scope>
</reference>
<name>A0A0F9NM57_9ZZZZ</name>
<feature type="transmembrane region" description="Helical" evidence="1">
    <location>
        <begin position="12"/>
        <end position="33"/>
    </location>
</feature>
<evidence type="ECO:0000256" key="1">
    <source>
        <dbReference type="SAM" id="Phobius"/>
    </source>
</evidence>
<accession>A0A0F9NM57</accession>
<feature type="transmembrane region" description="Helical" evidence="1">
    <location>
        <begin position="39"/>
        <end position="58"/>
    </location>
</feature>
<keyword evidence="1" id="KW-0812">Transmembrane</keyword>
<gene>
    <name evidence="2" type="ORF">LCGC14_1009130</name>
</gene>
<evidence type="ECO:0008006" key="3">
    <source>
        <dbReference type="Google" id="ProtNLM"/>
    </source>
</evidence>
<dbReference type="EMBL" id="LAZR01003952">
    <property type="protein sequence ID" value="KKN13162.1"/>
    <property type="molecule type" value="Genomic_DNA"/>
</dbReference>
<evidence type="ECO:0000313" key="2">
    <source>
        <dbReference type="EMBL" id="KKN13162.1"/>
    </source>
</evidence>
<keyword evidence="1" id="KW-1133">Transmembrane helix</keyword>
<protein>
    <recommendedName>
        <fullName evidence="3">DUF5518 domain-containing protein</fullName>
    </recommendedName>
</protein>
<organism evidence="2">
    <name type="scientific">marine sediment metagenome</name>
    <dbReference type="NCBI Taxonomy" id="412755"/>
    <lineage>
        <taxon>unclassified sequences</taxon>
        <taxon>metagenomes</taxon>
        <taxon>ecological metagenomes</taxon>
    </lineage>
</organism>
<proteinExistence type="predicted"/>
<comment type="caution">
    <text evidence="2">The sequence shown here is derived from an EMBL/GenBank/DDBJ whole genome shotgun (WGS) entry which is preliminary data.</text>
</comment>
<dbReference type="AlphaFoldDB" id="A0A0F9NM57"/>
<keyword evidence="1" id="KW-0472">Membrane</keyword>
<feature type="transmembrane region" description="Helical" evidence="1">
    <location>
        <begin position="102"/>
        <end position="127"/>
    </location>
</feature>